<dbReference type="OrthoDB" id="9816506at2"/>
<dbReference type="GO" id="GO:0005524">
    <property type="term" value="F:ATP binding"/>
    <property type="evidence" value="ECO:0007669"/>
    <property type="project" value="InterPro"/>
</dbReference>
<feature type="domain" description="Endonuclease GajA/Old nuclease/RecF-like AAA" evidence="1">
    <location>
        <begin position="10"/>
        <end position="58"/>
    </location>
</feature>
<proteinExistence type="predicted"/>
<dbReference type="InterPro" id="IPR027417">
    <property type="entry name" value="P-loop_NTPase"/>
</dbReference>
<protein>
    <submittedName>
        <fullName evidence="3">AAA family ATPase</fullName>
    </submittedName>
</protein>
<dbReference type="InterPro" id="IPR014555">
    <property type="entry name" value="RecF-like"/>
</dbReference>
<dbReference type="SUPFAM" id="SSF52540">
    <property type="entry name" value="P-loop containing nucleoside triphosphate hydrolases"/>
    <property type="match status" value="1"/>
</dbReference>
<dbReference type="EMBL" id="WJIE01000003">
    <property type="protein sequence ID" value="MRG92381.1"/>
    <property type="molecule type" value="Genomic_DNA"/>
</dbReference>
<dbReference type="PANTHER" id="PTHR40396">
    <property type="entry name" value="ATPASE-LIKE PROTEIN"/>
    <property type="match status" value="1"/>
</dbReference>
<name>A0A6N7PU91_9BACT</name>
<evidence type="ECO:0000313" key="4">
    <source>
        <dbReference type="Proteomes" id="UP000440224"/>
    </source>
</evidence>
<feature type="domain" description="ATPase AAA-type core" evidence="2">
    <location>
        <begin position="293"/>
        <end position="374"/>
    </location>
</feature>
<dbReference type="PANTHER" id="PTHR40396:SF1">
    <property type="entry name" value="ATPASE AAA-TYPE CORE DOMAIN-CONTAINING PROTEIN"/>
    <property type="match status" value="1"/>
</dbReference>
<keyword evidence="4" id="KW-1185">Reference proteome</keyword>
<evidence type="ECO:0000313" key="3">
    <source>
        <dbReference type="EMBL" id="MRG92381.1"/>
    </source>
</evidence>
<organism evidence="3 4">
    <name type="scientific">Polyangium spumosum</name>
    <dbReference type="NCBI Taxonomy" id="889282"/>
    <lineage>
        <taxon>Bacteria</taxon>
        <taxon>Pseudomonadati</taxon>
        <taxon>Myxococcota</taxon>
        <taxon>Polyangia</taxon>
        <taxon>Polyangiales</taxon>
        <taxon>Polyangiaceae</taxon>
        <taxon>Polyangium</taxon>
    </lineage>
</organism>
<dbReference type="AlphaFoldDB" id="A0A6N7PU91"/>
<dbReference type="Proteomes" id="UP000440224">
    <property type="component" value="Unassembled WGS sequence"/>
</dbReference>
<dbReference type="Gene3D" id="3.40.50.300">
    <property type="entry name" value="P-loop containing nucleotide triphosphate hydrolases"/>
    <property type="match status" value="2"/>
</dbReference>
<evidence type="ECO:0000259" key="2">
    <source>
        <dbReference type="Pfam" id="PF13304"/>
    </source>
</evidence>
<dbReference type="GO" id="GO:0016887">
    <property type="term" value="F:ATP hydrolysis activity"/>
    <property type="evidence" value="ECO:0007669"/>
    <property type="project" value="InterPro"/>
</dbReference>
<dbReference type="Pfam" id="PF13175">
    <property type="entry name" value="AAA_15"/>
    <property type="match status" value="1"/>
</dbReference>
<dbReference type="Pfam" id="PF13304">
    <property type="entry name" value="AAA_21"/>
    <property type="match status" value="1"/>
</dbReference>
<dbReference type="PIRSF" id="PIRSF029347">
    <property type="entry name" value="RecF"/>
    <property type="match status" value="1"/>
</dbReference>
<comment type="caution">
    <text evidence="3">The sequence shown here is derived from an EMBL/GenBank/DDBJ whole genome shotgun (WGS) entry which is preliminary data.</text>
</comment>
<reference evidence="3 4" key="1">
    <citation type="submission" date="2019-10" db="EMBL/GenBank/DDBJ databases">
        <title>A soil myxobacterium in the family Polyangiaceae.</title>
        <authorList>
            <person name="Li Y."/>
            <person name="Wang J."/>
        </authorList>
    </citation>
    <scope>NUCLEOTIDE SEQUENCE [LARGE SCALE GENOMIC DNA]</scope>
    <source>
        <strain evidence="3 4">DSM 14734</strain>
    </source>
</reference>
<dbReference type="InterPro" id="IPR003959">
    <property type="entry name" value="ATPase_AAA_core"/>
</dbReference>
<sequence length="435" mass="47326">MPGGGANLGMITRIEIDGFKSLRAFSLDLEPLTAIVGPNGAGKSNLFDALALLAKVAETNLVTAFKGGRGRIRDQFARTPEGVERSMRFAVELLLLPGSSRHELGQSRVRYEVEIERTIERGGLDGLVITRERLLPLRQGADAWIEHHPHWGPLARYGTAELCVELEGASGPERIVRMEPGDGGPSLSVDIGRDRSLLSLPYALVTALVEATSRELRSFRLLHLEPHRLTKPSDRAAGTTLAEDGSNLPTVLAALGPESRAAIRKDMETLLPGFRGFEVTPFEDELRLEADFMDTKRLPARLLSDGMLRLLALFTLLRSARRGAIVAIEEPENGVYPGRLRALVDSLLSATSPTLGEVTTVPQVLLSTHSTAIIASLRGLPRAIVFADLVRGRDGMRSTRMRHVVSEGESESGAVPSVSSGEMMRLLESSRPWDD</sequence>
<accession>A0A6N7PU91</accession>
<dbReference type="InterPro" id="IPR041685">
    <property type="entry name" value="AAA_GajA/Old/RecF-like"/>
</dbReference>
<gene>
    <name evidence="3" type="ORF">GF068_10630</name>
</gene>
<evidence type="ECO:0000259" key="1">
    <source>
        <dbReference type="Pfam" id="PF13175"/>
    </source>
</evidence>